<keyword evidence="2" id="KW-0812">Transmembrane</keyword>
<dbReference type="GO" id="GO:0005783">
    <property type="term" value="C:endoplasmic reticulum"/>
    <property type="evidence" value="ECO:0007669"/>
    <property type="project" value="TreeGrafter"/>
</dbReference>
<keyword evidence="2" id="KW-0472">Membrane</keyword>
<dbReference type="EMBL" id="UYYG01000036">
    <property type="protein sequence ID" value="VDN51917.1"/>
    <property type="molecule type" value="Genomic_DNA"/>
</dbReference>
<dbReference type="PANTHER" id="PTHR21650:SF4">
    <property type="entry name" value="MEMBRALIN"/>
    <property type="match status" value="1"/>
</dbReference>
<reference evidence="6" key="1">
    <citation type="submission" date="2017-02" db="UniProtKB">
        <authorList>
            <consortium name="WormBaseParasite"/>
        </authorList>
    </citation>
    <scope>IDENTIFICATION</scope>
</reference>
<evidence type="ECO:0000313" key="5">
    <source>
        <dbReference type="Proteomes" id="UP000274756"/>
    </source>
</evidence>
<proteinExistence type="predicted"/>
<feature type="transmembrane region" description="Helical" evidence="2">
    <location>
        <begin position="64"/>
        <end position="84"/>
    </location>
</feature>
<dbReference type="Proteomes" id="UP000038040">
    <property type="component" value="Unplaced"/>
</dbReference>
<dbReference type="STRING" id="318479.A0A0N4UJ12"/>
<feature type="region of interest" description="Disordered" evidence="1">
    <location>
        <begin position="181"/>
        <end position="215"/>
    </location>
</feature>
<dbReference type="Proteomes" id="UP000274756">
    <property type="component" value="Unassembled WGS sequence"/>
</dbReference>
<evidence type="ECO:0000313" key="3">
    <source>
        <dbReference type="EMBL" id="VDN51917.1"/>
    </source>
</evidence>
<dbReference type="Pfam" id="PF09746">
    <property type="entry name" value="Membralin"/>
    <property type="match status" value="1"/>
</dbReference>
<organism evidence="4 6">
    <name type="scientific">Dracunculus medinensis</name>
    <name type="common">Guinea worm</name>
    <dbReference type="NCBI Taxonomy" id="318479"/>
    <lineage>
        <taxon>Eukaryota</taxon>
        <taxon>Metazoa</taxon>
        <taxon>Ecdysozoa</taxon>
        <taxon>Nematoda</taxon>
        <taxon>Chromadorea</taxon>
        <taxon>Rhabditida</taxon>
        <taxon>Spirurina</taxon>
        <taxon>Dracunculoidea</taxon>
        <taxon>Dracunculidae</taxon>
        <taxon>Dracunculus</taxon>
    </lineage>
</organism>
<feature type="compositionally biased region" description="Low complexity" evidence="1">
    <location>
        <begin position="185"/>
        <end position="198"/>
    </location>
</feature>
<dbReference type="OrthoDB" id="5858731at2759"/>
<name>A0A0N4UJ12_DRAME</name>
<dbReference type="PANTHER" id="PTHR21650">
    <property type="entry name" value="MEMBRALIN/KINETOCHORE PROTEIN NUF2"/>
    <property type="match status" value="1"/>
</dbReference>
<dbReference type="GO" id="GO:1904294">
    <property type="term" value="P:positive regulation of ERAD pathway"/>
    <property type="evidence" value="ECO:0007669"/>
    <property type="project" value="TreeGrafter"/>
</dbReference>
<sequence length="245" mass="28126">MEAIMSEVFNDTSTAFYVILLVWIADQYDAICCHSPISKRHWLRFFYLYHYAFYAYHYRYNGQYSGLALLTSSCFIMHSMIYFFHHYEMPLILYQERVQRIITGLQHNPEYQGVLFQSQQRANLGAEQTEGGETMSAQPAQIHWNNNNVPRQASERLILNQPSNVEINLGNRENLLDSTDEEMFSSSISTSTSASSSADFDERHESNLNNSGIDVNDPLLAAGERTAQYIIDSILDSSFVNNLTQ</sequence>
<protein>
    <submittedName>
        <fullName evidence="6">Membralin</fullName>
    </submittedName>
</protein>
<keyword evidence="5" id="KW-1185">Reference proteome</keyword>
<dbReference type="InterPro" id="IPR019144">
    <property type="entry name" value="Membralin"/>
</dbReference>
<gene>
    <name evidence="3" type="ORF">DME_LOCUS1890</name>
</gene>
<keyword evidence="2" id="KW-1133">Transmembrane helix</keyword>
<dbReference type="GO" id="GO:0034976">
    <property type="term" value="P:response to endoplasmic reticulum stress"/>
    <property type="evidence" value="ECO:0007669"/>
    <property type="project" value="TreeGrafter"/>
</dbReference>
<evidence type="ECO:0000256" key="2">
    <source>
        <dbReference type="SAM" id="Phobius"/>
    </source>
</evidence>
<dbReference type="AlphaFoldDB" id="A0A0N4UJ12"/>
<accession>A0A0N4UJ12</accession>
<evidence type="ECO:0000256" key="1">
    <source>
        <dbReference type="SAM" id="MobiDB-lite"/>
    </source>
</evidence>
<evidence type="ECO:0000313" key="6">
    <source>
        <dbReference type="WBParaSite" id="DME_0000762301-mRNA-1"/>
    </source>
</evidence>
<reference evidence="3 5" key="2">
    <citation type="submission" date="2018-11" db="EMBL/GenBank/DDBJ databases">
        <authorList>
            <consortium name="Pathogen Informatics"/>
        </authorList>
    </citation>
    <scope>NUCLEOTIDE SEQUENCE [LARGE SCALE GENOMIC DNA]</scope>
</reference>
<dbReference type="WBParaSite" id="DME_0000762301-mRNA-1">
    <property type="protein sequence ID" value="DME_0000762301-mRNA-1"/>
    <property type="gene ID" value="DME_0000762301"/>
</dbReference>
<evidence type="ECO:0000313" key="4">
    <source>
        <dbReference type="Proteomes" id="UP000038040"/>
    </source>
</evidence>